<dbReference type="Pfam" id="PF00345">
    <property type="entry name" value="PapD_N"/>
    <property type="match status" value="1"/>
</dbReference>
<reference evidence="2 3" key="1">
    <citation type="submission" date="2022-10" db="EMBL/GenBank/DDBJ databases">
        <title>Alteromonas sp. chi3 Genome sequencing.</title>
        <authorList>
            <person name="Park S."/>
        </authorList>
    </citation>
    <scope>NUCLEOTIDE SEQUENCE [LARGE SCALE GENOMIC DNA]</scope>
    <source>
        <strain evidence="3">chi3</strain>
    </source>
</reference>
<dbReference type="EMBL" id="JAQQXP010000001">
    <property type="protein sequence ID" value="MDC8829763.1"/>
    <property type="molecule type" value="Genomic_DNA"/>
</dbReference>
<protein>
    <submittedName>
        <fullName evidence="2">Fimbria/pilus periplasmic chaperone</fullName>
    </submittedName>
</protein>
<dbReference type="RefSeq" id="WP_273638337.1">
    <property type="nucleotide sequence ID" value="NZ_JAQQXP010000001.1"/>
</dbReference>
<accession>A0ABT5L1T3</accession>
<dbReference type="Gene3D" id="2.60.40.10">
    <property type="entry name" value="Immunoglobulins"/>
    <property type="match status" value="1"/>
</dbReference>
<proteinExistence type="predicted"/>
<dbReference type="Proteomes" id="UP001218788">
    <property type="component" value="Unassembled WGS sequence"/>
</dbReference>
<dbReference type="InterPro" id="IPR016147">
    <property type="entry name" value="Pili_assmbl_chaperone_N"/>
</dbReference>
<evidence type="ECO:0000313" key="2">
    <source>
        <dbReference type="EMBL" id="MDC8829763.1"/>
    </source>
</evidence>
<comment type="caution">
    <text evidence="2">The sequence shown here is derived from an EMBL/GenBank/DDBJ whole genome shotgun (WGS) entry which is preliminary data.</text>
</comment>
<feature type="domain" description="Pili assembly chaperone N-terminal" evidence="1">
    <location>
        <begin position="27"/>
        <end position="150"/>
    </location>
</feature>
<evidence type="ECO:0000313" key="3">
    <source>
        <dbReference type="Proteomes" id="UP001218788"/>
    </source>
</evidence>
<gene>
    <name evidence="2" type="ORF">OIK42_03200</name>
</gene>
<name>A0ABT5L1T3_9ALTE</name>
<organism evidence="2 3">
    <name type="scientific">Alteromonas gilva</name>
    <dbReference type="NCBI Taxonomy" id="2987522"/>
    <lineage>
        <taxon>Bacteria</taxon>
        <taxon>Pseudomonadati</taxon>
        <taxon>Pseudomonadota</taxon>
        <taxon>Gammaproteobacteria</taxon>
        <taxon>Alteromonadales</taxon>
        <taxon>Alteromonadaceae</taxon>
        <taxon>Alteromonas/Salinimonas group</taxon>
        <taxon>Alteromonas</taxon>
    </lineage>
</organism>
<dbReference type="InterPro" id="IPR013783">
    <property type="entry name" value="Ig-like_fold"/>
</dbReference>
<evidence type="ECO:0000259" key="1">
    <source>
        <dbReference type="Pfam" id="PF00345"/>
    </source>
</evidence>
<keyword evidence="3" id="KW-1185">Reference proteome</keyword>
<dbReference type="InterPro" id="IPR008962">
    <property type="entry name" value="PapD-like_sf"/>
</dbReference>
<dbReference type="SUPFAM" id="SSF49354">
    <property type="entry name" value="PapD-like"/>
    <property type="match status" value="1"/>
</dbReference>
<sequence>MKKTITLPFIIVVLLLATFNAAANLLIYPVRVSFDENERTAELSLTNTSQATNTYRLSWRENIALAEGGYEEVKKEDISGLPLASPMLRFAPRQVTLKPGERQVIKLALRRPRDLADGEYRSHLLFKALPSSNDNSGAGSGTSMQINMTVSFAVPVSVQQGSYDSAVKLEDTTLAYDPNQSSGSVTVRLSRQGLHSSSGDISAFWTPDGGKEQLIAKRADYNLWAELDDATTQLVWAKTDFEPQDGTLRILYEGVRDFKGMVYVDETLRFNKSDIDVISQ</sequence>